<name>A0A6J4IAF2_9ACTN</name>
<feature type="non-terminal residue" evidence="2">
    <location>
        <position position="162"/>
    </location>
</feature>
<gene>
    <name evidence="2" type="ORF">AVDCRST_MAG41-1733</name>
</gene>
<feature type="compositionally biased region" description="Basic residues" evidence="1">
    <location>
        <begin position="52"/>
        <end position="67"/>
    </location>
</feature>
<evidence type="ECO:0000313" key="2">
    <source>
        <dbReference type="EMBL" id="CAA9246546.1"/>
    </source>
</evidence>
<feature type="compositionally biased region" description="Basic and acidic residues" evidence="1">
    <location>
        <begin position="109"/>
        <end position="124"/>
    </location>
</feature>
<dbReference type="EMBL" id="CADCTP010000159">
    <property type="protein sequence ID" value="CAA9246546.1"/>
    <property type="molecule type" value="Genomic_DNA"/>
</dbReference>
<feature type="compositionally biased region" description="Basic residues" evidence="1">
    <location>
        <begin position="31"/>
        <end position="42"/>
    </location>
</feature>
<evidence type="ECO:0000256" key="1">
    <source>
        <dbReference type="SAM" id="MobiDB-lite"/>
    </source>
</evidence>
<feature type="non-terminal residue" evidence="2">
    <location>
        <position position="1"/>
    </location>
</feature>
<sequence length="162" mass="17650">GHLCRVRGGAGGASAEQGGRAAGVPGAAAAPRRHPYRSRRFHPGQPGDLLLVRRRSRARLRAPRRGRAGRDPARAAGADPTTDPVLRLGLRRRHRGPGGGRPGRPHLPAGRDGRRHADAHLDRRLRGRFGRLRADRGHHHDHQPGPRAAGPRGRGGHRRRRL</sequence>
<feature type="compositionally biased region" description="Basic residues" evidence="1">
    <location>
        <begin position="125"/>
        <end position="141"/>
    </location>
</feature>
<accession>A0A6J4IAF2</accession>
<proteinExistence type="predicted"/>
<organism evidence="2">
    <name type="scientific">uncultured Mycobacteriales bacterium</name>
    <dbReference type="NCBI Taxonomy" id="581187"/>
    <lineage>
        <taxon>Bacteria</taxon>
        <taxon>Bacillati</taxon>
        <taxon>Actinomycetota</taxon>
        <taxon>Actinomycetes</taxon>
        <taxon>Mycobacteriales</taxon>
        <taxon>environmental samples</taxon>
    </lineage>
</organism>
<reference evidence="2" key="1">
    <citation type="submission" date="2020-02" db="EMBL/GenBank/DDBJ databases">
        <authorList>
            <person name="Meier V. D."/>
        </authorList>
    </citation>
    <scope>NUCLEOTIDE SEQUENCE</scope>
    <source>
        <strain evidence="2">AVDCRST_MAG41</strain>
    </source>
</reference>
<feature type="compositionally biased region" description="Low complexity" evidence="1">
    <location>
        <begin position="13"/>
        <end position="30"/>
    </location>
</feature>
<protein>
    <submittedName>
        <fullName evidence="2">Uncharacterized protein</fullName>
    </submittedName>
</protein>
<dbReference type="AlphaFoldDB" id="A0A6J4IAF2"/>
<feature type="region of interest" description="Disordered" evidence="1">
    <location>
        <begin position="1"/>
        <end position="162"/>
    </location>
</feature>